<dbReference type="RefSeq" id="WP_096905330.1">
    <property type="nucleotide sequence ID" value="NZ_JAPWIO010000001.1"/>
</dbReference>
<dbReference type="EMBL" id="QNTT01000026">
    <property type="protein sequence ID" value="RBA35263.1"/>
    <property type="molecule type" value="Genomic_DNA"/>
</dbReference>
<evidence type="ECO:0000313" key="4">
    <source>
        <dbReference type="Proteomes" id="UP000252187"/>
    </source>
</evidence>
<protein>
    <submittedName>
        <fullName evidence="3">Uncharacterized protein</fullName>
    </submittedName>
</protein>
<evidence type="ECO:0000256" key="2">
    <source>
        <dbReference type="SAM" id="Phobius"/>
    </source>
</evidence>
<keyword evidence="2" id="KW-0472">Membrane</keyword>
<keyword evidence="2" id="KW-1133">Transmembrane helix</keyword>
<organism evidence="3 4">
    <name type="scientific">Dietzia maris</name>
    <dbReference type="NCBI Taxonomy" id="37915"/>
    <lineage>
        <taxon>Bacteria</taxon>
        <taxon>Bacillati</taxon>
        <taxon>Actinomycetota</taxon>
        <taxon>Actinomycetes</taxon>
        <taxon>Mycobacteriales</taxon>
        <taxon>Dietziaceae</taxon>
        <taxon>Dietzia</taxon>
    </lineage>
</organism>
<gene>
    <name evidence="3" type="ORF">DQ226_10605</name>
</gene>
<name>A0A365P9E1_9ACTN</name>
<comment type="caution">
    <text evidence="3">The sequence shown here is derived from an EMBL/GenBank/DDBJ whole genome shotgun (WGS) entry which is preliminary data.</text>
</comment>
<feature type="region of interest" description="Disordered" evidence="1">
    <location>
        <begin position="1"/>
        <end position="34"/>
    </location>
</feature>
<feature type="transmembrane region" description="Helical" evidence="2">
    <location>
        <begin position="41"/>
        <end position="60"/>
    </location>
</feature>
<evidence type="ECO:0000313" key="3">
    <source>
        <dbReference type="EMBL" id="RBA35263.1"/>
    </source>
</evidence>
<sequence>MDPRQDSDPGVDTAADETAPVTPDDAGPPAKGELGESSADVITMCLFGAMVLIASVCFVIW</sequence>
<keyword evidence="2" id="KW-0812">Transmembrane</keyword>
<proteinExistence type="predicted"/>
<accession>A0A365P9E1</accession>
<dbReference type="Proteomes" id="UP000252187">
    <property type="component" value="Unassembled WGS sequence"/>
</dbReference>
<reference evidence="3 4" key="1">
    <citation type="submission" date="2018-06" db="EMBL/GenBank/DDBJ databases">
        <title>Whole genome sequencing of four bacterial strains from South Shetland trench revealing bio-synthetic gene clusters.</title>
        <authorList>
            <person name="Abdel-Mageed W.M."/>
            <person name="Lehri B."/>
            <person name="Jarmusch S.A."/>
            <person name="Miranda K."/>
            <person name="Goodfellow M."/>
            <person name="Jaspars M."/>
            <person name="Karlyshev A.V."/>
        </authorList>
    </citation>
    <scope>NUCLEOTIDE SEQUENCE [LARGE SCALE GENOMIC DNA]</scope>
    <source>
        <strain evidence="3 4">SST1</strain>
    </source>
</reference>
<dbReference type="AlphaFoldDB" id="A0A365P9E1"/>
<evidence type="ECO:0000256" key="1">
    <source>
        <dbReference type="SAM" id="MobiDB-lite"/>
    </source>
</evidence>